<feature type="transmembrane region" description="Helical" evidence="2">
    <location>
        <begin position="680"/>
        <end position="698"/>
    </location>
</feature>
<keyword evidence="2" id="KW-0472">Membrane</keyword>
<keyword evidence="1" id="KW-0677">Repeat</keyword>
<dbReference type="PANTHER" id="PTHR32305:SF15">
    <property type="entry name" value="PROTEIN RHSA-RELATED"/>
    <property type="match status" value="1"/>
</dbReference>
<dbReference type="PANTHER" id="PTHR32305">
    <property type="match status" value="1"/>
</dbReference>
<organism evidence="4 5">
    <name type="scientific">Lachnobacterium bovis DSM 14045</name>
    <dbReference type="NCBI Taxonomy" id="1122142"/>
    <lineage>
        <taxon>Bacteria</taxon>
        <taxon>Bacillati</taxon>
        <taxon>Bacillota</taxon>
        <taxon>Clostridia</taxon>
        <taxon>Lachnospirales</taxon>
        <taxon>Lachnospiraceae</taxon>
        <taxon>Lachnobacterium</taxon>
    </lineage>
</organism>
<dbReference type="Proteomes" id="UP000183918">
    <property type="component" value="Unassembled WGS sequence"/>
</dbReference>
<dbReference type="Gene3D" id="2.180.10.10">
    <property type="entry name" value="RHS repeat-associated core"/>
    <property type="match status" value="1"/>
</dbReference>
<dbReference type="Pfam" id="PF25023">
    <property type="entry name" value="TEN_YD-shell"/>
    <property type="match status" value="1"/>
</dbReference>
<dbReference type="EMBL" id="FNPG01000005">
    <property type="protein sequence ID" value="SDX95683.1"/>
    <property type="molecule type" value="Genomic_DNA"/>
</dbReference>
<name>A0A1H3FX56_9FIRM</name>
<dbReference type="NCBIfam" id="TIGR03696">
    <property type="entry name" value="Rhs_assc_core"/>
    <property type="match status" value="1"/>
</dbReference>
<sequence length="890" mass="96281">MSYTYGISGEKKSMTYPDGRTLLYDYDKELHLTQVREIERFNEKNHAGKLAHNQGIHGSTDLDQVAQKTRKIASFKYDHMGRLIGKTLNNGTSQAYEYNDRGYLSRLINTDAKGILDDYRYQYDDMFNRTGISKIRRDVSEDNGNYAYGYDAIGRVESVTKDGSLLRKYEYDAFGNRTSLVDFGKNQRESYSYNAMNQLIKKTIEVGPNINSVGLSSKSTSNINPVDKVKVVNNNSIEKILSYAYDKRGNLSQVTENGKIKNTYLYGALNRLEQATDAKGLIARYSYDGLGHRVSRQVGNLSSPQLSGEVRQQLSKQVTQAKVSNMSQVDVAKNLAAGLDPMQQLNTKTQIMNPTSRVDYVIDLTKEYRNMLSSTSYDYDLKASEDIVANTIGSVPTNVSADITASVPANTPADITASMPINASTQTFTWADEELVESSTDIAMNMSEKSGADIAAFSDSGYNFQPQNRYTFLNDDLGSTMRMSNGAGVLQATYAYDEFGQEILDGINTLKNTLGKVADLVNPFGFVGYQLDNIADDYFAEAREYRPEEGRFSGIDKVRGFIEMPFTLNRYGYCYNNGMLMNDLNGMWPNPIKWVKDKTKKAAKAVGKFCEKHKKIVGIGIGVATVAATAGLIVATGGIAAPAVAAAAKIAIGVGAGAGLAAAGDMYTKGKITAKNVKKGAIAGGIVATAIVAAPAIASSPIVESTAAKMGVEKVTESALRKSIITNVGFSSVASGFANVITGEKSFDNFWDGATSGAINGVITSVGGACNPNPGYEIEKGLGKFILKSSVINFLAGLTSSFYSSVTSGKNCLDAIKNGLISGSAQGFFSGVHSGIYDGITDLDTFGRIWIGLHKYACDIGGSTVLGNIIINSLDKKNNELANKREVEKK</sequence>
<gene>
    <name evidence="4" type="ORF">SAMN02910414_00421</name>
</gene>
<evidence type="ECO:0000259" key="3">
    <source>
        <dbReference type="Pfam" id="PF25023"/>
    </source>
</evidence>
<dbReference type="STRING" id="1122142.SAMN02910414_00421"/>
<dbReference type="InterPro" id="IPR022385">
    <property type="entry name" value="Rhs_assc_core"/>
</dbReference>
<dbReference type="NCBIfam" id="TIGR01643">
    <property type="entry name" value="YD_repeat_2x"/>
    <property type="match status" value="1"/>
</dbReference>
<dbReference type="AlphaFoldDB" id="A0A1H3FX56"/>
<reference evidence="4 5" key="1">
    <citation type="submission" date="2016-10" db="EMBL/GenBank/DDBJ databases">
        <authorList>
            <person name="de Groot N.N."/>
        </authorList>
    </citation>
    <scope>NUCLEOTIDE SEQUENCE [LARGE SCALE GENOMIC DNA]</scope>
    <source>
        <strain evidence="4 5">DSM 14045</strain>
    </source>
</reference>
<feature type="transmembrane region" description="Helical" evidence="2">
    <location>
        <begin position="646"/>
        <end position="668"/>
    </location>
</feature>
<dbReference type="InterPro" id="IPR056823">
    <property type="entry name" value="TEN-like_YD-shell"/>
</dbReference>
<feature type="domain" description="Teneurin-like YD-shell" evidence="3">
    <location>
        <begin position="132"/>
        <end position="288"/>
    </location>
</feature>
<feature type="transmembrane region" description="Helical" evidence="2">
    <location>
        <begin position="616"/>
        <end position="640"/>
    </location>
</feature>
<evidence type="ECO:0000256" key="1">
    <source>
        <dbReference type="ARBA" id="ARBA00022737"/>
    </source>
</evidence>
<evidence type="ECO:0000313" key="5">
    <source>
        <dbReference type="Proteomes" id="UP000183918"/>
    </source>
</evidence>
<keyword evidence="2" id="KW-0812">Transmembrane</keyword>
<evidence type="ECO:0000256" key="2">
    <source>
        <dbReference type="SAM" id="Phobius"/>
    </source>
</evidence>
<evidence type="ECO:0000313" key="4">
    <source>
        <dbReference type="EMBL" id="SDX95683.1"/>
    </source>
</evidence>
<keyword evidence="2" id="KW-1133">Transmembrane helix</keyword>
<keyword evidence="5" id="KW-1185">Reference proteome</keyword>
<dbReference type="InterPro" id="IPR050708">
    <property type="entry name" value="T6SS_VgrG/RHS"/>
</dbReference>
<dbReference type="InterPro" id="IPR006530">
    <property type="entry name" value="YD"/>
</dbReference>
<proteinExistence type="predicted"/>
<accession>A0A1H3FX56</accession>
<dbReference type="RefSeq" id="WP_074715758.1">
    <property type="nucleotide sequence ID" value="NZ_FNPG01000005.1"/>
</dbReference>
<dbReference type="OrthoDB" id="9815752at2"/>
<protein>
    <submittedName>
        <fullName evidence="4">RHS repeat-associated core domain-containing protein</fullName>
    </submittedName>
</protein>